<dbReference type="Gene3D" id="2.60.120.10">
    <property type="entry name" value="Jelly Rolls"/>
    <property type="match status" value="1"/>
</dbReference>
<evidence type="ECO:0000313" key="2">
    <source>
        <dbReference type="EMBL" id="KZE83393.1"/>
    </source>
</evidence>
<sequence length="188" mass="22174">MKEVLAEKLNMPLRHLEILLEGSEIIKYKKNSQLMPNNAVSHQLGYVISGALRTYTITKEGEEFSFLLQVDGDFFGDYESFLTGKESDWILKTTTVTEVLIFDKEYLHKLMEQDPYWIKFYKQIADMCFLDAKRRIEELLFYTYEERYLNLLKRSPKIVQLIPQKFIASYLGITTQSLSRIKSRVFLT</sequence>
<dbReference type="InterPro" id="IPR014710">
    <property type="entry name" value="RmlC-like_jellyroll"/>
</dbReference>
<keyword evidence="3" id="KW-1185">Reference proteome</keyword>
<dbReference type="EMBL" id="LQNU01000039">
    <property type="protein sequence ID" value="KZE83393.1"/>
    <property type="molecule type" value="Genomic_DNA"/>
</dbReference>
<reference evidence="2 3" key="1">
    <citation type="submission" date="2016-01" db="EMBL/GenBank/DDBJ databases">
        <title>Whole genome sequencing of Myroides marinus L41.</title>
        <authorList>
            <person name="Hong K.W."/>
        </authorList>
    </citation>
    <scope>NUCLEOTIDE SEQUENCE [LARGE SCALE GENOMIC DNA]</scope>
    <source>
        <strain evidence="2 3">L41</strain>
    </source>
</reference>
<evidence type="ECO:0000259" key="1">
    <source>
        <dbReference type="Pfam" id="PF00027"/>
    </source>
</evidence>
<dbReference type="RefSeq" id="WP_038984717.1">
    <property type="nucleotide sequence ID" value="NZ_JACAJN010000001.1"/>
</dbReference>
<dbReference type="CDD" id="cd00038">
    <property type="entry name" value="CAP_ED"/>
    <property type="match status" value="1"/>
</dbReference>
<gene>
    <name evidence="2" type="ORF">AV926_00290</name>
</gene>
<protein>
    <submittedName>
        <fullName evidence="2">Crp/Fnr family transcriptional regulator</fullName>
    </submittedName>
</protein>
<comment type="caution">
    <text evidence="2">The sequence shown here is derived from an EMBL/GenBank/DDBJ whole genome shotgun (WGS) entry which is preliminary data.</text>
</comment>
<evidence type="ECO:0000313" key="3">
    <source>
        <dbReference type="Proteomes" id="UP000076630"/>
    </source>
</evidence>
<feature type="domain" description="Cyclic nucleotide-binding" evidence="1">
    <location>
        <begin position="27"/>
        <end position="114"/>
    </location>
</feature>
<dbReference type="Pfam" id="PF00027">
    <property type="entry name" value="cNMP_binding"/>
    <property type="match status" value="1"/>
</dbReference>
<organism evidence="2 3">
    <name type="scientific">Myroides marinus</name>
    <dbReference type="NCBI Taxonomy" id="703342"/>
    <lineage>
        <taxon>Bacteria</taxon>
        <taxon>Pseudomonadati</taxon>
        <taxon>Bacteroidota</taxon>
        <taxon>Flavobacteriia</taxon>
        <taxon>Flavobacteriales</taxon>
        <taxon>Flavobacteriaceae</taxon>
        <taxon>Myroides</taxon>
    </lineage>
</organism>
<name>A0A165RKZ4_9FLAO</name>
<dbReference type="InterPro" id="IPR000595">
    <property type="entry name" value="cNMP-bd_dom"/>
</dbReference>
<dbReference type="InterPro" id="IPR018490">
    <property type="entry name" value="cNMP-bd_dom_sf"/>
</dbReference>
<dbReference type="SUPFAM" id="SSF51206">
    <property type="entry name" value="cAMP-binding domain-like"/>
    <property type="match status" value="1"/>
</dbReference>
<dbReference type="AlphaFoldDB" id="A0A165RKZ4"/>
<proteinExistence type="predicted"/>
<accession>A0A165RKZ4</accession>
<dbReference type="OrthoDB" id="663011at2"/>
<dbReference type="Proteomes" id="UP000076630">
    <property type="component" value="Unassembled WGS sequence"/>
</dbReference>